<accession>A0ABX3T1F6</accession>
<evidence type="ECO:0000313" key="2">
    <source>
        <dbReference type="Proteomes" id="UP000192374"/>
    </source>
</evidence>
<keyword evidence="2" id="KW-1185">Reference proteome</keyword>
<dbReference type="Proteomes" id="UP000192374">
    <property type="component" value="Unassembled WGS sequence"/>
</dbReference>
<reference evidence="1 2" key="1">
    <citation type="submission" date="2017-02" db="EMBL/GenBank/DDBJ databases">
        <title>The new phylogeny of genus Mycobacterium.</title>
        <authorList>
            <person name="Tortoli E."/>
            <person name="Trovato A."/>
            <person name="Cirillo D.M."/>
        </authorList>
    </citation>
    <scope>NUCLEOTIDE SEQUENCE [LARGE SCALE GENOMIC DNA]</scope>
    <source>
        <strain evidence="1 2">DSM 45145</strain>
    </source>
</reference>
<protein>
    <submittedName>
        <fullName evidence="1">Uncharacterized protein</fullName>
    </submittedName>
</protein>
<organism evidence="1 2">
    <name type="scientific">Mycobacterium noviomagense</name>
    <dbReference type="NCBI Taxonomy" id="459858"/>
    <lineage>
        <taxon>Bacteria</taxon>
        <taxon>Bacillati</taxon>
        <taxon>Actinomycetota</taxon>
        <taxon>Actinomycetes</taxon>
        <taxon>Mycobacteriales</taxon>
        <taxon>Mycobacteriaceae</taxon>
        <taxon>Mycobacterium</taxon>
    </lineage>
</organism>
<dbReference type="EMBL" id="MVIC01000077">
    <property type="protein sequence ID" value="ORB10886.1"/>
    <property type="molecule type" value="Genomic_DNA"/>
</dbReference>
<proteinExistence type="predicted"/>
<name>A0ABX3T1F6_9MYCO</name>
<evidence type="ECO:0000313" key="1">
    <source>
        <dbReference type="EMBL" id="ORB10886.1"/>
    </source>
</evidence>
<sequence length="68" mass="7648">MTRFVAQRIPRTHRWIGLHAARQMAGRLRARCNLAPQQRAALYVSTMPPAVITATPGGHRSRAESDRK</sequence>
<comment type="caution">
    <text evidence="1">The sequence shown here is derived from an EMBL/GenBank/DDBJ whole genome shotgun (WGS) entry which is preliminary data.</text>
</comment>
<gene>
    <name evidence="1" type="ORF">BST37_21930</name>
</gene>